<protein>
    <submittedName>
        <fullName evidence="2">Transposable element Tcb1 transposase</fullName>
    </submittedName>
</protein>
<dbReference type="AlphaFoldDB" id="A0A8X6W693"/>
<name>A0A8X6W693_TRICX</name>
<dbReference type="InterPro" id="IPR036397">
    <property type="entry name" value="RNaseH_sf"/>
</dbReference>
<comment type="caution">
    <text evidence="2">The sequence shown here is derived from an EMBL/GenBank/DDBJ whole genome shotgun (WGS) entry which is preliminary data.</text>
</comment>
<reference evidence="2" key="1">
    <citation type="submission" date="2020-08" db="EMBL/GenBank/DDBJ databases">
        <title>Multicomponent nature underlies the extraordinary mechanical properties of spider dragline silk.</title>
        <authorList>
            <person name="Kono N."/>
            <person name="Nakamura H."/>
            <person name="Mori M."/>
            <person name="Yoshida Y."/>
            <person name="Ohtoshi R."/>
            <person name="Malay A.D."/>
            <person name="Moran D.A.P."/>
            <person name="Tomita M."/>
            <person name="Numata K."/>
            <person name="Arakawa K."/>
        </authorList>
    </citation>
    <scope>NUCLEOTIDE SEQUENCE</scope>
</reference>
<dbReference type="EMBL" id="BMAU01021387">
    <property type="protein sequence ID" value="GFY29045.1"/>
    <property type="molecule type" value="Genomic_DNA"/>
</dbReference>
<evidence type="ECO:0000313" key="3">
    <source>
        <dbReference type="Proteomes" id="UP000887159"/>
    </source>
</evidence>
<dbReference type="Gene3D" id="3.30.420.10">
    <property type="entry name" value="Ribonuclease H-like superfamily/Ribonuclease H"/>
    <property type="match status" value="1"/>
</dbReference>
<sequence length="194" mass="22040">MQIAESHQMTPRVRHIDESARRGYVRNTGKGENSSRALYKPFSAIATCGRGSRVVWASDRGWLCHEFEPSTTKDPPCKPRSDTYTTRLPRPPLWTLQQWACVMFSDESKFSLQSDSRRTFIERAPGSRCHQENVIERHRFGGAGWLVWEGIILGSRTDLHVKIGTKTQAKSIGKDDTQYSLVNVQLTCVIPSLF</sequence>
<dbReference type="Proteomes" id="UP000887159">
    <property type="component" value="Unassembled WGS sequence"/>
</dbReference>
<accession>A0A8X6W693</accession>
<dbReference type="GO" id="GO:0003676">
    <property type="term" value="F:nucleic acid binding"/>
    <property type="evidence" value="ECO:0007669"/>
    <property type="project" value="InterPro"/>
</dbReference>
<organism evidence="2 3">
    <name type="scientific">Trichonephila clavipes</name>
    <name type="common">Golden silk orbweaver</name>
    <name type="synonym">Nephila clavipes</name>
    <dbReference type="NCBI Taxonomy" id="2585209"/>
    <lineage>
        <taxon>Eukaryota</taxon>
        <taxon>Metazoa</taxon>
        <taxon>Ecdysozoa</taxon>
        <taxon>Arthropoda</taxon>
        <taxon>Chelicerata</taxon>
        <taxon>Arachnida</taxon>
        <taxon>Araneae</taxon>
        <taxon>Araneomorphae</taxon>
        <taxon>Entelegynae</taxon>
        <taxon>Araneoidea</taxon>
        <taxon>Nephilidae</taxon>
        <taxon>Trichonephila</taxon>
    </lineage>
</organism>
<gene>
    <name evidence="2" type="primary">TCB1_668</name>
    <name evidence="2" type="ORF">TNCV_4721731</name>
</gene>
<feature type="region of interest" description="Disordered" evidence="1">
    <location>
        <begin position="1"/>
        <end position="33"/>
    </location>
</feature>
<proteinExistence type="predicted"/>
<evidence type="ECO:0000313" key="2">
    <source>
        <dbReference type="EMBL" id="GFY29045.1"/>
    </source>
</evidence>
<keyword evidence="3" id="KW-1185">Reference proteome</keyword>
<evidence type="ECO:0000256" key="1">
    <source>
        <dbReference type="SAM" id="MobiDB-lite"/>
    </source>
</evidence>